<dbReference type="Pfam" id="PF16839">
    <property type="entry name" value="Antimicrobial25"/>
    <property type="match status" value="1"/>
</dbReference>
<reference evidence="2 3" key="2">
    <citation type="submission" date="2018-11" db="EMBL/GenBank/DDBJ databases">
        <authorList>
            <consortium name="Pathogen Informatics"/>
        </authorList>
    </citation>
    <scope>NUCLEOTIDE SEQUENCE [LARGE SCALE GENOMIC DNA]</scope>
</reference>
<dbReference type="GO" id="GO:0098542">
    <property type="term" value="P:defense response to other organism"/>
    <property type="evidence" value="ECO:0007669"/>
    <property type="project" value="InterPro"/>
</dbReference>
<proteinExistence type="predicted"/>
<name>A0A0M3JAM4_ANISI</name>
<evidence type="ECO:0000313" key="2">
    <source>
        <dbReference type="EMBL" id="VDK23879.1"/>
    </source>
</evidence>
<keyword evidence="1" id="KW-0732">Signal</keyword>
<evidence type="ECO:0000256" key="1">
    <source>
        <dbReference type="SAM" id="SignalP"/>
    </source>
</evidence>
<dbReference type="PANTHER" id="PTHR37971">
    <property type="entry name" value="ANTIBACTERIAL FACTOR-RELATED PEPTIDE 1-RELATED"/>
    <property type="match status" value="1"/>
</dbReference>
<protein>
    <submittedName>
        <fullName evidence="4">ABF-2 (inferred by orthology to a C. elegans protein)</fullName>
    </submittedName>
</protein>
<dbReference type="Gene3D" id="3.30.30.110">
    <property type="entry name" value="Antibacterial factor-related peptide"/>
    <property type="match status" value="1"/>
</dbReference>
<dbReference type="InterPro" id="IPR031770">
    <property type="entry name" value="Abf-1/2"/>
</dbReference>
<dbReference type="PANTHER" id="PTHR37971:SF1">
    <property type="entry name" value="ANTIBACTERIAL FACTOR-RELATED PEPTIDE 1-RELATED"/>
    <property type="match status" value="1"/>
</dbReference>
<dbReference type="Proteomes" id="UP000267096">
    <property type="component" value="Unassembled WGS sequence"/>
</dbReference>
<gene>
    <name evidence="2" type="ORF">ASIM_LOCUS4457</name>
</gene>
<dbReference type="EMBL" id="UYRR01007771">
    <property type="protein sequence ID" value="VDK23879.1"/>
    <property type="molecule type" value="Genomic_DNA"/>
</dbReference>
<accession>A0A0M3JAM4</accession>
<feature type="chain" id="PRO_5043120831" evidence="1">
    <location>
        <begin position="19"/>
        <end position="74"/>
    </location>
</feature>
<feature type="signal peptide" evidence="1">
    <location>
        <begin position="1"/>
        <end position="18"/>
    </location>
</feature>
<dbReference type="OrthoDB" id="5786696at2759"/>
<keyword evidence="3" id="KW-1185">Reference proteome</keyword>
<evidence type="ECO:0000313" key="3">
    <source>
        <dbReference type="Proteomes" id="UP000267096"/>
    </source>
</evidence>
<dbReference type="InterPro" id="IPR038204">
    <property type="entry name" value="Abf-1/2_sf"/>
</dbReference>
<dbReference type="WBParaSite" id="ASIM_0000464501-mRNA-1">
    <property type="protein sequence ID" value="ASIM_0000464501-mRNA-1"/>
    <property type="gene ID" value="ASIM_0000464501"/>
</dbReference>
<dbReference type="AlphaFoldDB" id="A0A0M3JAM4"/>
<organism evidence="4">
    <name type="scientific">Anisakis simplex</name>
    <name type="common">Herring worm</name>
    <dbReference type="NCBI Taxonomy" id="6269"/>
    <lineage>
        <taxon>Eukaryota</taxon>
        <taxon>Metazoa</taxon>
        <taxon>Ecdysozoa</taxon>
        <taxon>Nematoda</taxon>
        <taxon>Chromadorea</taxon>
        <taxon>Rhabditida</taxon>
        <taxon>Spirurina</taxon>
        <taxon>Ascaridomorpha</taxon>
        <taxon>Ascaridoidea</taxon>
        <taxon>Anisakidae</taxon>
        <taxon>Anisakis</taxon>
        <taxon>Anisakis simplex complex</taxon>
    </lineage>
</organism>
<evidence type="ECO:0000313" key="4">
    <source>
        <dbReference type="WBParaSite" id="ASIM_0000464501-mRNA-1"/>
    </source>
</evidence>
<reference evidence="4" key="1">
    <citation type="submission" date="2017-02" db="UniProtKB">
        <authorList>
            <consortium name="WormBaseParasite"/>
        </authorList>
    </citation>
    <scope>IDENTIFICATION</scope>
</reference>
<sequence length="74" mass="8012">MNKATIALLFLAIVTVNAFIDFSTCARMDVPVLSKVARGLCIKSCHRQNCATGYCKKRSGRPTCVCSRCKDGAP</sequence>